<protein>
    <recommendedName>
        <fullName evidence="5 11">Threonine synthase</fullName>
        <ecNumber evidence="4 11">4.2.3.1</ecNumber>
    </recommendedName>
</protein>
<dbReference type="InterPro" id="IPR001926">
    <property type="entry name" value="TrpB-like_PALP"/>
</dbReference>
<evidence type="ECO:0000256" key="1">
    <source>
        <dbReference type="ARBA" id="ARBA00001933"/>
    </source>
</evidence>
<dbReference type="AlphaFoldDB" id="A0A7C1RC69"/>
<evidence type="ECO:0000256" key="11">
    <source>
        <dbReference type="NCBIfam" id="TIGR00260"/>
    </source>
</evidence>
<comment type="caution">
    <text evidence="14">The sequence shown here is derived from an EMBL/GenBank/DDBJ whole genome shotgun (WGS) entry which is preliminary data.</text>
</comment>
<evidence type="ECO:0000256" key="7">
    <source>
        <dbReference type="ARBA" id="ARBA00022697"/>
    </source>
</evidence>
<dbReference type="UniPathway" id="UPA00050">
    <property type="reaction ID" value="UER00065"/>
</dbReference>
<dbReference type="Gene3D" id="3.40.50.1100">
    <property type="match status" value="2"/>
</dbReference>
<keyword evidence="6" id="KW-0028">Amino-acid biosynthesis</keyword>
<dbReference type="GO" id="GO:0030170">
    <property type="term" value="F:pyridoxal phosphate binding"/>
    <property type="evidence" value="ECO:0007669"/>
    <property type="project" value="InterPro"/>
</dbReference>
<sequence>MILRCIECGGEYPINEVRYRCDCGDLLEVVHDIEKLKKRVSRRLFDERLAKREFPYNSGVWRYKELVSDIDSKFIISRPEGNTNLYRASKVEEYVGIEDIWLKHEGENPTGSFKDRGMSCAISVAKMLGFKKVACASTGNTSASMASYADLAGMESIVFIPEGKIAFGMLAQALAYGAKTIHIKGDFDDAMKLVQEVGQELEIYLLNSINPFRIEGQKAIGFEVLQQLDWQVPDWLILPGGNLGNNTALSKGLKELYQIGMINRIPRMAVIQAQGANPLYTMWKERIPFEAVKAETIATAVKIGNPISWKKSIRGIEWSRGVVEQVTDQEIMDAKAFVDASGIGAEPASCCSIAGARKLTKAGIIDKKERVVAVLTGNLLKDPDAVVNYHLGRLKGIKSTYANKPIVIESSLKAVRKVLE</sequence>
<dbReference type="SUPFAM" id="SSF53686">
    <property type="entry name" value="Tryptophan synthase beta subunit-like PLP-dependent enzymes"/>
    <property type="match status" value="1"/>
</dbReference>
<evidence type="ECO:0000256" key="5">
    <source>
        <dbReference type="ARBA" id="ARBA00018679"/>
    </source>
</evidence>
<evidence type="ECO:0000256" key="3">
    <source>
        <dbReference type="ARBA" id="ARBA00005517"/>
    </source>
</evidence>
<evidence type="ECO:0000256" key="6">
    <source>
        <dbReference type="ARBA" id="ARBA00022605"/>
    </source>
</evidence>
<dbReference type="CDD" id="cd01563">
    <property type="entry name" value="Thr-synth_1"/>
    <property type="match status" value="1"/>
</dbReference>
<dbReference type="PROSITE" id="PS00165">
    <property type="entry name" value="DEHYDRATASE_SER_THR"/>
    <property type="match status" value="1"/>
</dbReference>
<keyword evidence="8 12" id="KW-0663">Pyridoxal phosphate</keyword>
<dbReference type="PANTHER" id="PTHR48078">
    <property type="entry name" value="THREONINE DEHYDRATASE, MITOCHONDRIAL-RELATED"/>
    <property type="match status" value="1"/>
</dbReference>
<feature type="domain" description="Tryptophan synthase beta chain-like PALP" evidence="13">
    <location>
        <begin position="76"/>
        <end position="377"/>
    </location>
</feature>
<organism evidence="14">
    <name type="scientific">Aerophobetes bacterium</name>
    <dbReference type="NCBI Taxonomy" id="2030807"/>
    <lineage>
        <taxon>Bacteria</taxon>
        <taxon>Candidatus Aerophobota</taxon>
    </lineage>
</organism>
<comment type="catalytic activity">
    <reaction evidence="10">
        <text>O-phospho-L-homoserine + H2O = L-threonine + phosphate</text>
        <dbReference type="Rhea" id="RHEA:10840"/>
        <dbReference type="ChEBI" id="CHEBI:15377"/>
        <dbReference type="ChEBI" id="CHEBI:43474"/>
        <dbReference type="ChEBI" id="CHEBI:57590"/>
        <dbReference type="ChEBI" id="CHEBI:57926"/>
        <dbReference type="EC" id="4.2.3.1"/>
    </reaction>
</comment>
<name>A0A7C1RC69_UNCAE</name>
<dbReference type="NCBIfam" id="TIGR00260">
    <property type="entry name" value="thrC"/>
    <property type="match status" value="1"/>
</dbReference>
<evidence type="ECO:0000256" key="12">
    <source>
        <dbReference type="PIRSR" id="PIRSR604450-51"/>
    </source>
</evidence>
<dbReference type="GO" id="GO:0004795">
    <property type="term" value="F:threonine synthase activity"/>
    <property type="evidence" value="ECO:0007669"/>
    <property type="project" value="UniProtKB-UniRule"/>
</dbReference>
<dbReference type="EMBL" id="DRFT01000122">
    <property type="protein sequence ID" value="HDZ49925.1"/>
    <property type="molecule type" value="Genomic_DNA"/>
</dbReference>
<dbReference type="InterPro" id="IPR000634">
    <property type="entry name" value="Ser/Thr_deHydtase_PyrdxlP-BS"/>
</dbReference>
<evidence type="ECO:0000259" key="13">
    <source>
        <dbReference type="Pfam" id="PF00291"/>
    </source>
</evidence>
<evidence type="ECO:0000256" key="8">
    <source>
        <dbReference type="ARBA" id="ARBA00022898"/>
    </source>
</evidence>
<evidence type="ECO:0000256" key="2">
    <source>
        <dbReference type="ARBA" id="ARBA00004979"/>
    </source>
</evidence>
<dbReference type="InterPro" id="IPR004450">
    <property type="entry name" value="Thr_synthase-like"/>
</dbReference>
<feature type="modified residue" description="N6-(pyridoxal phosphate)lysine" evidence="12">
    <location>
        <position position="114"/>
    </location>
</feature>
<dbReference type="GO" id="GO:0006565">
    <property type="term" value="P:L-serine catabolic process"/>
    <property type="evidence" value="ECO:0007669"/>
    <property type="project" value="TreeGrafter"/>
</dbReference>
<evidence type="ECO:0000313" key="14">
    <source>
        <dbReference type="EMBL" id="HDZ49925.1"/>
    </source>
</evidence>
<dbReference type="GO" id="GO:0004794">
    <property type="term" value="F:threonine deaminase activity"/>
    <property type="evidence" value="ECO:0007669"/>
    <property type="project" value="TreeGrafter"/>
</dbReference>
<proteinExistence type="inferred from homology"/>
<dbReference type="Proteomes" id="UP000885667">
    <property type="component" value="Unassembled WGS sequence"/>
</dbReference>
<accession>A0A7C1RC69</accession>
<evidence type="ECO:0000256" key="9">
    <source>
        <dbReference type="ARBA" id="ARBA00023239"/>
    </source>
</evidence>
<dbReference type="InterPro" id="IPR036052">
    <property type="entry name" value="TrpB-like_PALP_sf"/>
</dbReference>
<comment type="cofactor">
    <cofactor evidence="1 12">
        <name>pyridoxal 5'-phosphate</name>
        <dbReference type="ChEBI" id="CHEBI:597326"/>
    </cofactor>
</comment>
<dbReference type="GO" id="GO:0006567">
    <property type="term" value="P:L-threonine catabolic process"/>
    <property type="evidence" value="ECO:0007669"/>
    <property type="project" value="TreeGrafter"/>
</dbReference>
<dbReference type="FunFam" id="3.40.50.1100:FF:000013">
    <property type="entry name" value="Threonine synthase"/>
    <property type="match status" value="1"/>
</dbReference>
<gene>
    <name evidence="14" type="ORF">ENH69_01740</name>
</gene>
<evidence type="ECO:0000256" key="10">
    <source>
        <dbReference type="ARBA" id="ARBA00049144"/>
    </source>
</evidence>
<dbReference type="GO" id="GO:0009097">
    <property type="term" value="P:isoleucine biosynthetic process"/>
    <property type="evidence" value="ECO:0007669"/>
    <property type="project" value="TreeGrafter"/>
</dbReference>
<dbReference type="InterPro" id="IPR050147">
    <property type="entry name" value="Ser/Thr_Dehydratase"/>
</dbReference>
<dbReference type="GO" id="GO:0003941">
    <property type="term" value="F:L-serine ammonia-lyase activity"/>
    <property type="evidence" value="ECO:0007669"/>
    <property type="project" value="TreeGrafter"/>
</dbReference>
<evidence type="ECO:0000256" key="4">
    <source>
        <dbReference type="ARBA" id="ARBA00013028"/>
    </source>
</evidence>
<comment type="similarity">
    <text evidence="3">Belongs to the threonine synthase family.</text>
</comment>
<reference evidence="14" key="1">
    <citation type="journal article" date="2020" name="mSystems">
        <title>Genome- and Community-Level Interaction Insights into Carbon Utilization and Element Cycling Functions of Hydrothermarchaeota in Hydrothermal Sediment.</title>
        <authorList>
            <person name="Zhou Z."/>
            <person name="Liu Y."/>
            <person name="Xu W."/>
            <person name="Pan J."/>
            <person name="Luo Z.H."/>
            <person name="Li M."/>
        </authorList>
    </citation>
    <scope>NUCLEOTIDE SEQUENCE [LARGE SCALE GENOMIC DNA]</scope>
    <source>
        <strain evidence="14">HyVt-329</strain>
    </source>
</reference>
<dbReference type="GO" id="GO:0009088">
    <property type="term" value="P:threonine biosynthetic process"/>
    <property type="evidence" value="ECO:0007669"/>
    <property type="project" value="UniProtKB-UniRule"/>
</dbReference>
<comment type="pathway">
    <text evidence="2">Amino-acid biosynthesis; L-threonine biosynthesis; L-threonine from L-aspartate: step 5/5.</text>
</comment>
<dbReference type="EC" id="4.2.3.1" evidence="4 11"/>
<dbReference type="Pfam" id="PF00291">
    <property type="entry name" value="PALP"/>
    <property type="match status" value="1"/>
</dbReference>
<dbReference type="PANTHER" id="PTHR48078:SF6">
    <property type="entry name" value="L-THREONINE DEHYDRATASE CATABOLIC TDCB"/>
    <property type="match status" value="1"/>
</dbReference>
<keyword evidence="9 14" id="KW-0456">Lyase</keyword>
<keyword evidence="7" id="KW-0791">Threonine biosynthesis</keyword>